<accession>A0AAP0D351</accession>
<dbReference type="InterPro" id="IPR001207">
    <property type="entry name" value="Transposase_mutator"/>
</dbReference>
<keyword evidence="3 7" id="KW-0863">Zinc-finger</keyword>
<sequence>MAAESLIRDVLSQTEVEALYVGFNHLFSIKLHHGGLFKNYPRREYVRGSVDYVDLVDIDKFSVHELDLVMGRLKYSKDEVRYYHYLVPNGGLDDGIRPLGTDHEVRSFSAYVSDNKLMNVYVEHEISIFPSLYFTCSGSNVTIQEISEKNSKTELYGQKGKKLMLAWHENIENSEENANVVDLGIDEEQVDENPKIPIRAVQEQFQRRFDQKISMMKAFRAKTFAMEQLHGDFSSQYGRLRDYVDELIRVNPGTTVKLEVEAATDPTSPERKFKRIYVCLGSLKQGYKAIGRELLGLDGAFLKGPFPGQLLTAVGLDPNNGIYPLAYAIVEAETMLSWSWFLECIADDLDLGTNSNYTFISDRQKGIIPALQKVFPCAEHRFCLRHILENMKQQYKGKIYKDTLWKLATDTTLVYFQKDMDALKEVNSGAHLWLSKIPPEHWSRSHFSGRAISDVLLNNMCEVLNSKLLDGRDKPIITMLEFVREYLSRRIVNVLRVIDKSKGLLTPYATKLMESIKRDANRYTAKWNGGDHYQVSSAQGSQYVVNMATRTCACRSWEITGIPCRHAVAAIRCMAEFGEEHGSPESYVNHVYRMERWKQVYSHKVYPTNGMSEWSKSQVPTVIVPPAYHKPIGRPKKARKRSRVEIEEGTGAGGSKAGKTLTCGKCKKKGHNRRSCKGQEQNG</sequence>
<evidence type="ECO:0000256" key="7">
    <source>
        <dbReference type="PROSITE-ProRule" id="PRU00325"/>
    </source>
</evidence>
<feature type="region of interest" description="Disordered" evidence="8">
    <location>
        <begin position="627"/>
        <end position="683"/>
    </location>
</feature>
<dbReference type="PANTHER" id="PTHR31973">
    <property type="entry name" value="POLYPROTEIN, PUTATIVE-RELATED"/>
    <property type="match status" value="1"/>
</dbReference>
<dbReference type="InterPro" id="IPR058594">
    <property type="entry name" value="PB1-like_dom_pln"/>
</dbReference>
<dbReference type="PROSITE" id="PS01007">
    <property type="entry name" value="TRANSPOSASE_MUTATOR"/>
    <property type="match status" value="1"/>
</dbReference>
<gene>
    <name evidence="10" type="ORF">SSX86_016670</name>
</gene>
<feature type="compositionally biased region" description="Basic residues" evidence="8">
    <location>
        <begin position="631"/>
        <end position="642"/>
    </location>
</feature>
<comment type="caution">
    <text evidence="10">The sequence shown here is derived from an EMBL/GenBank/DDBJ whole genome shotgun (WGS) entry which is preliminary data.</text>
</comment>
<dbReference type="AlphaFoldDB" id="A0AAP0D351"/>
<proteinExistence type="predicted"/>
<evidence type="ECO:0000256" key="6">
    <source>
        <dbReference type="ARBA" id="ARBA00023172"/>
    </source>
</evidence>
<keyword evidence="11" id="KW-1185">Reference proteome</keyword>
<dbReference type="Proteomes" id="UP001408789">
    <property type="component" value="Unassembled WGS sequence"/>
</dbReference>
<evidence type="ECO:0000313" key="10">
    <source>
        <dbReference type="EMBL" id="KAK9065287.1"/>
    </source>
</evidence>
<dbReference type="EMBL" id="JBCNJP010000017">
    <property type="protein sequence ID" value="KAK9065287.1"/>
    <property type="molecule type" value="Genomic_DNA"/>
</dbReference>
<evidence type="ECO:0000256" key="1">
    <source>
        <dbReference type="ARBA" id="ARBA00022578"/>
    </source>
</evidence>
<dbReference type="GO" id="GO:0008270">
    <property type="term" value="F:zinc ion binding"/>
    <property type="evidence" value="ECO:0007669"/>
    <property type="project" value="UniProtKB-KW"/>
</dbReference>
<dbReference type="Pfam" id="PF10551">
    <property type="entry name" value="MULE"/>
    <property type="match status" value="1"/>
</dbReference>
<keyword evidence="6" id="KW-0233">DNA recombination</keyword>
<protein>
    <recommendedName>
        <fullName evidence="9">SWIM-type domain-containing protein</fullName>
    </recommendedName>
</protein>
<feature type="compositionally biased region" description="Basic residues" evidence="8">
    <location>
        <begin position="665"/>
        <end position="676"/>
    </location>
</feature>
<keyword evidence="5" id="KW-0238">DNA-binding</keyword>
<keyword evidence="4" id="KW-0862">Zinc</keyword>
<dbReference type="Pfam" id="PF26130">
    <property type="entry name" value="PB1-like"/>
    <property type="match status" value="1"/>
</dbReference>
<evidence type="ECO:0000256" key="8">
    <source>
        <dbReference type="SAM" id="MobiDB-lite"/>
    </source>
</evidence>
<organism evidence="10 11">
    <name type="scientific">Deinandra increscens subsp. villosa</name>
    <dbReference type="NCBI Taxonomy" id="3103831"/>
    <lineage>
        <taxon>Eukaryota</taxon>
        <taxon>Viridiplantae</taxon>
        <taxon>Streptophyta</taxon>
        <taxon>Embryophyta</taxon>
        <taxon>Tracheophyta</taxon>
        <taxon>Spermatophyta</taxon>
        <taxon>Magnoliopsida</taxon>
        <taxon>eudicotyledons</taxon>
        <taxon>Gunneridae</taxon>
        <taxon>Pentapetalae</taxon>
        <taxon>asterids</taxon>
        <taxon>campanulids</taxon>
        <taxon>Asterales</taxon>
        <taxon>Asteraceae</taxon>
        <taxon>Asteroideae</taxon>
        <taxon>Heliantheae alliance</taxon>
        <taxon>Madieae</taxon>
        <taxon>Madiinae</taxon>
        <taxon>Deinandra</taxon>
    </lineage>
</organism>
<evidence type="ECO:0000259" key="9">
    <source>
        <dbReference type="PROSITE" id="PS50966"/>
    </source>
</evidence>
<evidence type="ECO:0000256" key="3">
    <source>
        <dbReference type="ARBA" id="ARBA00022771"/>
    </source>
</evidence>
<keyword evidence="1" id="KW-0815">Transposition</keyword>
<evidence type="ECO:0000256" key="4">
    <source>
        <dbReference type="ARBA" id="ARBA00022833"/>
    </source>
</evidence>
<feature type="domain" description="SWIM-type" evidence="9">
    <location>
        <begin position="543"/>
        <end position="575"/>
    </location>
</feature>
<name>A0AAP0D351_9ASTR</name>
<reference evidence="10 11" key="1">
    <citation type="submission" date="2024-04" db="EMBL/GenBank/DDBJ databases">
        <title>The reference genome of an endangered Asteraceae, Deinandra increscens subsp. villosa, native to the Central Coast of California.</title>
        <authorList>
            <person name="Guilliams M."/>
            <person name="Hasenstab-Lehman K."/>
            <person name="Meyer R."/>
            <person name="Mcevoy S."/>
        </authorList>
    </citation>
    <scope>NUCLEOTIDE SEQUENCE [LARGE SCALE GENOMIC DNA]</scope>
    <source>
        <tissue evidence="10">Leaf</tissue>
    </source>
</reference>
<dbReference type="InterPro" id="IPR007527">
    <property type="entry name" value="Znf_SWIM"/>
</dbReference>
<evidence type="ECO:0000256" key="5">
    <source>
        <dbReference type="ARBA" id="ARBA00023125"/>
    </source>
</evidence>
<evidence type="ECO:0000256" key="2">
    <source>
        <dbReference type="ARBA" id="ARBA00022723"/>
    </source>
</evidence>
<dbReference type="InterPro" id="IPR006564">
    <property type="entry name" value="Znf_PMZ"/>
</dbReference>
<keyword evidence="2" id="KW-0479">Metal-binding</keyword>
<dbReference type="Pfam" id="PF04434">
    <property type="entry name" value="SWIM"/>
    <property type="match status" value="1"/>
</dbReference>
<dbReference type="GO" id="GO:0006313">
    <property type="term" value="P:DNA transposition"/>
    <property type="evidence" value="ECO:0007669"/>
    <property type="project" value="InterPro"/>
</dbReference>
<dbReference type="InterPro" id="IPR018289">
    <property type="entry name" value="MULE_transposase_dom"/>
</dbReference>
<dbReference type="PROSITE" id="PS50966">
    <property type="entry name" value="ZF_SWIM"/>
    <property type="match status" value="1"/>
</dbReference>
<dbReference type="PANTHER" id="PTHR31973:SF190">
    <property type="entry name" value="MULE TRANSPOSASE DOMAIN-CONTAINING PROTEIN"/>
    <property type="match status" value="1"/>
</dbReference>
<dbReference type="SMART" id="SM00575">
    <property type="entry name" value="ZnF_PMZ"/>
    <property type="match status" value="1"/>
</dbReference>
<dbReference type="GO" id="GO:0003677">
    <property type="term" value="F:DNA binding"/>
    <property type="evidence" value="ECO:0007669"/>
    <property type="project" value="UniProtKB-KW"/>
</dbReference>
<dbReference type="GO" id="GO:0004803">
    <property type="term" value="F:transposase activity"/>
    <property type="evidence" value="ECO:0007669"/>
    <property type="project" value="InterPro"/>
</dbReference>
<evidence type="ECO:0000313" key="11">
    <source>
        <dbReference type="Proteomes" id="UP001408789"/>
    </source>
</evidence>